<name>A0A088E5T6_9CREN</name>
<dbReference type="Proteomes" id="UP000061362">
    <property type="component" value="Chromosome"/>
</dbReference>
<dbReference type="Proteomes" id="UP000056255">
    <property type="component" value="Chromosome"/>
</dbReference>
<evidence type="ECO:0000313" key="9">
    <source>
        <dbReference type="Proteomes" id="UP000029084"/>
    </source>
</evidence>
<dbReference type="PANTHER" id="PTHR42947:SF1">
    <property type="entry name" value="COB--COM HETERODISULFIDE REDUCTASE SUBUNIT B 1"/>
    <property type="match status" value="1"/>
</dbReference>
<evidence type="ECO:0000256" key="1">
    <source>
        <dbReference type="ARBA" id="ARBA00023002"/>
    </source>
</evidence>
<dbReference type="EMBL" id="CP008822">
    <property type="protein sequence ID" value="AIM27681.1"/>
    <property type="molecule type" value="Genomic_DNA"/>
</dbReference>
<dbReference type="InterPro" id="IPR004017">
    <property type="entry name" value="Cys_rich_dom"/>
</dbReference>
<evidence type="ECO:0000313" key="10">
    <source>
        <dbReference type="Proteomes" id="UP000056255"/>
    </source>
</evidence>
<keyword evidence="1 3" id="KW-0560">Oxidoreductase</keyword>
<evidence type="ECO:0000313" key="7">
    <source>
        <dbReference type="EMBL" id="AKV81273.1"/>
    </source>
</evidence>
<gene>
    <name evidence="3" type="ORF">HA72_1542</name>
    <name evidence="4" type="ORF">MsedA_1564</name>
    <name evidence="5" type="ORF">MsedB_1566</name>
    <name evidence="6" type="ORF">MsedC_1564</name>
    <name evidence="7" type="ORF">MsedD_1565</name>
    <name evidence="8" type="ORF">MsedE_1569</name>
</gene>
<dbReference type="RefSeq" id="WP_012021484.1">
    <property type="nucleotide sequence ID" value="NZ_AP019770.1"/>
</dbReference>
<evidence type="ECO:0000313" key="14">
    <source>
        <dbReference type="Proteomes" id="UP000068832"/>
    </source>
</evidence>
<dbReference type="PATRIC" id="fig|43687.5.peg.1673"/>
<dbReference type="EC" id="1.8.98.1" evidence="3"/>
<dbReference type="Proteomes" id="UP000062398">
    <property type="component" value="Chromosome"/>
</dbReference>
<sequence>MTEIANPYGKVALYPGCALDGLGKSYDVSLQLVARDLGINYEKIEDYNCCGALEVKNVNTMAGLLLPARNLSLARQMGANAVMSACPGCHYSLSRTQYFMTRYPKLREKVNSYLEKMGEKQYDMQLLMIHAVEFIYNTVGPEGVKARVKRPLQGLKVAPYYGCLYSRPKAYTLTGYMKMKDDPERPVFMDELLRALGAEVVPFESKTMCCGGPHVYSDVTTSLHLEARILKDAKRNGAELLITDCPLGHVAIETNMNKIAEKYGEDLRMPLVYFTQLLAFAFGHSPDEALLTANLSNPMSVLKRYL</sequence>
<dbReference type="Proteomes" id="UP000062475">
    <property type="component" value="Chromosome"/>
</dbReference>
<dbReference type="OrthoDB" id="144689at2157"/>
<reference evidence="3 9" key="1">
    <citation type="journal article" date="2014" name="J. Bacteriol.">
        <title>Role of an Archaeal PitA Transporter in the Copper and Arsenic Resistance of Metallosphaera sedula, an Extreme Thermoacidophile.</title>
        <authorList>
            <person name="McCarthy S."/>
            <person name="Ai C."/>
            <person name="Wheaton G."/>
            <person name="Tevatia R."/>
            <person name="Eckrich V."/>
            <person name="Kelly R."/>
            <person name="Blum P."/>
        </authorList>
    </citation>
    <scope>NUCLEOTIDE SEQUENCE [LARGE SCALE GENOMIC DNA]</scope>
    <source>
        <strain evidence="3 9">CuR1</strain>
    </source>
</reference>
<dbReference type="GeneID" id="91756044"/>
<dbReference type="Proteomes" id="UP000029084">
    <property type="component" value="Chromosome"/>
</dbReference>
<evidence type="ECO:0000313" key="11">
    <source>
        <dbReference type="Proteomes" id="UP000061362"/>
    </source>
</evidence>
<dbReference type="Proteomes" id="UP000068832">
    <property type="component" value="Chromosome"/>
</dbReference>
<dbReference type="AlphaFoldDB" id="A0A088E5T6"/>
<dbReference type="InterPro" id="IPR051278">
    <property type="entry name" value="HdrB/HdrD_reductase"/>
</dbReference>
<dbReference type="Pfam" id="PF02754">
    <property type="entry name" value="CCG"/>
    <property type="match status" value="2"/>
</dbReference>
<evidence type="ECO:0000313" key="6">
    <source>
        <dbReference type="EMBL" id="AKV79028.1"/>
    </source>
</evidence>
<dbReference type="OMA" id="VIVAPCN"/>
<evidence type="ECO:0000259" key="2">
    <source>
        <dbReference type="Pfam" id="PF02754"/>
    </source>
</evidence>
<evidence type="ECO:0000313" key="12">
    <source>
        <dbReference type="Proteomes" id="UP000062398"/>
    </source>
</evidence>
<evidence type="ECO:0000313" key="4">
    <source>
        <dbReference type="EMBL" id="AKV74538.1"/>
    </source>
</evidence>
<dbReference type="Gene3D" id="3.40.50.11810">
    <property type="match status" value="1"/>
</dbReference>
<dbReference type="Gene3D" id="1.20.1050.140">
    <property type="match status" value="1"/>
</dbReference>
<evidence type="ECO:0000313" key="5">
    <source>
        <dbReference type="EMBL" id="AKV76777.1"/>
    </source>
</evidence>
<proteinExistence type="predicted"/>
<evidence type="ECO:0000313" key="13">
    <source>
        <dbReference type="Proteomes" id="UP000062475"/>
    </source>
</evidence>
<dbReference type="EMBL" id="CP012176">
    <property type="protein sequence ID" value="AKV83511.1"/>
    <property type="molecule type" value="Genomic_DNA"/>
</dbReference>
<evidence type="ECO:0000313" key="8">
    <source>
        <dbReference type="EMBL" id="AKV83511.1"/>
    </source>
</evidence>
<reference evidence="11 12" key="2">
    <citation type="journal article" date="2015" name="Genome Announc.">
        <title>Complete Genome Sequences of Evolved Arsenate-Resistant Metallosphaera sedula Strains.</title>
        <authorList>
            <person name="Ai C."/>
            <person name="McCarthy S."/>
            <person name="Schackwitz W."/>
            <person name="Martin J."/>
            <person name="Lipzen A."/>
            <person name="Blum P."/>
        </authorList>
    </citation>
    <scope>NUCLEOTIDE SEQUENCE [LARGE SCALE GENOMIC DNA]</scope>
    <source>
        <strain evidence="6 12">ARS120-1</strain>
        <strain evidence="7 11">ARS120-2</strain>
        <strain evidence="4 14">ARS50-1</strain>
        <strain evidence="5 13">ARS50-2</strain>
    </source>
</reference>
<reference evidence="8 10" key="3">
    <citation type="submission" date="2015-07" db="EMBL/GenBank/DDBJ databases">
        <title>Physiological, transcriptional responses and genome re-sequencing of acid resistant extremely thermoacidophilic Metallosphaera sedula SARC-M1.</title>
        <authorList>
            <person name="Ai C."/>
            <person name="McCarthy S."/>
            <person name="Eckrich V."/>
            <person name="Rudrappa D."/>
            <person name="Qiu G."/>
            <person name="Blum P."/>
        </authorList>
    </citation>
    <scope>NUCLEOTIDE SEQUENCE [LARGE SCALE GENOMIC DNA]</scope>
    <source>
        <strain evidence="8 10">SARC-M1</strain>
    </source>
</reference>
<dbReference type="EMBL" id="CP012172">
    <property type="protein sequence ID" value="AKV74538.1"/>
    <property type="molecule type" value="Genomic_DNA"/>
</dbReference>
<organism evidence="3 9">
    <name type="scientific">Metallosphaera sedula</name>
    <dbReference type="NCBI Taxonomy" id="43687"/>
    <lineage>
        <taxon>Archaea</taxon>
        <taxon>Thermoproteota</taxon>
        <taxon>Thermoprotei</taxon>
        <taxon>Sulfolobales</taxon>
        <taxon>Sulfolobaceae</taxon>
        <taxon>Metallosphaera</taxon>
    </lineage>
</organism>
<feature type="domain" description="Cysteine-rich" evidence="2">
    <location>
        <begin position="160"/>
        <end position="247"/>
    </location>
</feature>
<protein>
    <submittedName>
        <fullName evidence="3 4">Disulfide reductase</fullName>
        <ecNumber evidence="3">1.8.98.1</ecNumber>
    </submittedName>
</protein>
<dbReference type="EMBL" id="CP012174">
    <property type="protein sequence ID" value="AKV79028.1"/>
    <property type="molecule type" value="Genomic_DNA"/>
</dbReference>
<dbReference type="EMBL" id="CP012173">
    <property type="protein sequence ID" value="AKV76777.1"/>
    <property type="molecule type" value="Genomic_DNA"/>
</dbReference>
<evidence type="ECO:0000313" key="3">
    <source>
        <dbReference type="EMBL" id="AIM27681.1"/>
    </source>
</evidence>
<dbReference type="EMBL" id="CP012175">
    <property type="protein sequence ID" value="AKV81273.1"/>
    <property type="molecule type" value="Genomic_DNA"/>
</dbReference>
<dbReference type="GO" id="GO:0051912">
    <property type="term" value="F:CoB--CoM heterodisulfide reductase activity"/>
    <property type="evidence" value="ECO:0007669"/>
    <property type="project" value="UniProtKB-EC"/>
</dbReference>
<accession>A0A088E5T6</accession>
<dbReference type="PANTHER" id="PTHR42947">
    <property type="entry name" value="COB--COM HETERODISULFIDE REDUCTASE SUBUNIT B 1"/>
    <property type="match status" value="1"/>
</dbReference>
<feature type="domain" description="Cysteine-rich" evidence="2">
    <location>
        <begin position="11"/>
        <end position="93"/>
    </location>
</feature>